<dbReference type="GeneID" id="7834230"/>
<keyword evidence="1" id="KW-1133">Transmembrane helix</keyword>
<organism evidence="2 3">
    <name type="scientific">Tetrahymena thermophila (strain SB210)</name>
    <dbReference type="NCBI Taxonomy" id="312017"/>
    <lineage>
        <taxon>Eukaryota</taxon>
        <taxon>Sar</taxon>
        <taxon>Alveolata</taxon>
        <taxon>Ciliophora</taxon>
        <taxon>Intramacronucleata</taxon>
        <taxon>Oligohymenophorea</taxon>
        <taxon>Hymenostomatida</taxon>
        <taxon>Tetrahymenina</taxon>
        <taxon>Tetrahymenidae</taxon>
        <taxon>Tetrahymena</taxon>
    </lineage>
</organism>
<evidence type="ECO:0000256" key="1">
    <source>
        <dbReference type="SAM" id="Phobius"/>
    </source>
</evidence>
<proteinExistence type="predicted"/>
<dbReference type="EMBL" id="GG662699">
    <property type="protein sequence ID" value="EAR96077.1"/>
    <property type="molecule type" value="Genomic_DNA"/>
</dbReference>
<protein>
    <submittedName>
        <fullName evidence="2">Transmembrane protein, putative</fullName>
    </submittedName>
</protein>
<evidence type="ECO:0000313" key="2">
    <source>
        <dbReference type="EMBL" id="EAR96077.1"/>
    </source>
</evidence>
<dbReference type="InParanoid" id="I7LUU7"/>
<dbReference type="AlphaFoldDB" id="I7LUU7"/>
<accession>I7LUU7</accession>
<sequence length="118" mass="13976">MWLADRINTIFMNEDQFFRGKLFIARFLSPSIPRTMNKGSNMTTIIVLFIIIYFSLTTFSKNLQLQEGVIFQQLQNPFLYKQLLIKPLLTFFPQKKVLLQCQQIGVRLFQIPNQQKLE</sequence>
<keyword evidence="1" id="KW-0472">Membrane</keyword>
<dbReference type="Proteomes" id="UP000009168">
    <property type="component" value="Unassembled WGS sequence"/>
</dbReference>
<dbReference type="HOGENOM" id="CLU_2077805_0_0_1"/>
<gene>
    <name evidence="2" type="ORF">TTHERM_00128410</name>
</gene>
<dbReference type="RefSeq" id="XP_001016322.1">
    <property type="nucleotide sequence ID" value="XM_001016322.1"/>
</dbReference>
<evidence type="ECO:0000313" key="3">
    <source>
        <dbReference type="Proteomes" id="UP000009168"/>
    </source>
</evidence>
<keyword evidence="1 2" id="KW-0812">Transmembrane</keyword>
<keyword evidence="3" id="KW-1185">Reference proteome</keyword>
<dbReference type="KEGG" id="tet:TTHERM_00128410"/>
<name>I7LUU7_TETTS</name>
<reference evidence="3" key="1">
    <citation type="journal article" date="2006" name="PLoS Biol.">
        <title>Macronuclear genome sequence of the ciliate Tetrahymena thermophila, a model eukaryote.</title>
        <authorList>
            <person name="Eisen J.A."/>
            <person name="Coyne R.S."/>
            <person name="Wu M."/>
            <person name="Wu D."/>
            <person name="Thiagarajan M."/>
            <person name="Wortman J.R."/>
            <person name="Badger J.H."/>
            <person name="Ren Q."/>
            <person name="Amedeo P."/>
            <person name="Jones K.M."/>
            <person name="Tallon L.J."/>
            <person name="Delcher A.L."/>
            <person name="Salzberg S.L."/>
            <person name="Silva J.C."/>
            <person name="Haas B.J."/>
            <person name="Majoros W.H."/>
            <person name="Farzad M."/>
            <person name="Carlton J.M."/>
            <person name="Smith R.K. Jr."/>
            <person name="Garg J."/>
            <person name="Pearlman R.E."/>
            <person name="Karrer K.M."/>
            <person name="Sun L."/>
            <person name="Manning G."/>
            <person name="Elde N.C."/>
            <person name="Turkewitz A.P."/>
            <person name="Asai D.J."/>
            <person name="Wilkes D.E."/>
            <person name="Wang Y."/>
            <person name="Cai H."/>
            <person name="Collins K."/>
            <person name="Stewart B.A."/>
            <person name="Lee S.R."/>
            <person name="Wilamowska K."/>
            <person name="Weinberg Z."/>
            <person name="Ruzzo W.L."/>
            <person name="Wloga D."/>
            <person name="Gaertig J."/>
            <person name="Frankel J."/>
            <person name="Tsao C.-C."/>
            <person name="Gorovsky M.A."/>
            <person name="Keeling P.J."/>
            <person name="Waller R.F."/>
            <person name="Patron N.J."/>
            <person name="Cherry J.M."/>
            <person name="Stover N.A."/>
            <person name="Krieger C.J."/>
            <person name="del Toro C."/>
            <person name="Ryder H.F."/>
            <person name="Williamson S.C."/>
            <person name="Barbeau R.A."/>
            <person name="Hamilton E.P."/>
            <person name="Orias E."/>
        </authorList>
    </citation>
    <scope>NUCLEOTIDE SEQUENCE [LARGE SCALE GENOMIC DNA]</scope>
    <source>
        <strain evidence="3">SB210</strain>
    </source>
</reference>
<feature type="transmembrane region" description="Helical" evidence="1">
    <location>
        <begin position="39"/>
        <end position="56"/>
    </location>
</feature>